<comment type="caution">
    <text evidence="1">The sequence shown here is derived from an EMBL/GenBank/DDBJ whole genome shotgun (WGS) entry which is preliminary data.</text>
</comment>
<evidence type="ECO:0000313" key="1">
    <source>
        <dbReference type="EMBL" id="MPN14492.1"/>
    </source>
</evidence>
<gene>
    <name evidence="1" type="ORF">SDC9_161819</name>
</gene>
<dbReference type="AlphaFoldDB" id="A0A645FLR1"/>
<organism evidence="1">
    <name type="scientific">bioreactor metagenome</name>
    <dbReference type="NCBI Taxonomy" id="1076179"/>
    <lineage>
        <taxon>unclassified sequences</taxon>
        <taxon>metagenomes</taxon>
        <taxon>ecological metagenomes</taxon>
    </lineage>
</organism>
<name>A0A645FLR1_9ZZZZ</name>
<sequence length="121" mass="12955">MEGDHASEAVGEHFSGKLMLGMTFQPRIENVYHFRPGLQVFGNSQGVLRLGLKPQMQRMHAPEGQPGVEGTDVSAQIVIIITNRIHQLFGTGNCTAQGVAVAYNVLSAGMENHIGAVLQGS</sequence>
<accession>A0A645FLR1</accession>
<proteinExistence type="predicted"/>
<protein>
    <submittedName>
        <fullName evidence="1">Uncharacterized protein</fullName>
    </submittedName>
</protein>
<dbReference type="EMBL" id="VSSQ01061125">
    <property type="protein sequence ID" value="MPN14492.1"/>
    <property type="molecule type" value="Genomic_DNA"/>
</dbReference>
<reference evidence="1" key="1">
    <citation type="submission" date="2019-08" db="EMBL/GenBank/DDBJ databases">
        <authorList>
            <person name="Kucharzyk K."/>
            <person name="Murdoch R.W."/>
            <person name="Higgins S."/>
            <person name="Loffler F."/>
        </authorList>
    </citation>
    <scope>NUCLEOTIDE SEQUENCE</scope>
</reference>